<accession>A0A166BRY6</accession>
<name>A0A166BRY6_EXIGL</name>
<reference evidence="1 2" key="1">
    <citation type="journal article" date="2016" name="Mol. Biol. Evol.">
        <title>Comparative Genomics of Early-Diverging Mushroom-Forming Fungi Provides Insights into the Origins of Lignocellulose Decay Capabilities.</title>
        <authorList>
            <person name="Nagy L.G."/>
            <person name="Riley R."/>
            <person name="Tritt A."/>
            <person name="Adam C."/>
            <person name="Daum C."/>
            <person name="Floudas D."/>
            <person name="Sun H."/>
            <person name="Yadav J.S."/>
            <person name="Pangilinan J."/>
            <person name="Larsson K.H."/>
            <person name="Matsuura K."/>
            <person name="Barry K."/>
            <person name="Labutti K."/>
            <person name="Kuo R."/>
            <person name="Ohm R.A."/>
            <person name="Bhattacharya S.S."/>
            <person name="Shirouzu T."/>
            <person name="Yoshinaga Y."/>
            <person name="Martin F.M."/>
            <person name="Grigoriev I.V."/>
            <person name="Hibbett D.S."/>
        </authorList>
    </citation>
    <scope>NUCLEOTIDE SEQUENCE [LARGE SCALE GENOMIC DNA]</scope>
    <source>
        <strain evidence="1 2">HHB12029</strain>
    </source>
</reference>
<dbReference type="Proteomes" id="UP000077266">
    <property type="component" value="Unassembled WGS sequence"/>
</dbReference>
<evidence type="ECO:0000313" key="1">
    <source>
        <dbReference type="EMBL" id="KZW03560.1"/>
    </source>
</evidence>
<dbReference type="EMBL" id="KV425883">
    <property type="protein sequence ID" value="KZW03560.1"/>
    <property type="molecule type" value="Genomic_DNA"/>
</dbReference>
<sequence length="183" mass="20702">MSWKEQISHFVEKGQHFIEHNGVEILQQANLQGLHKTINNFDYDDVQDWGLSHINDYVDGEDARPVQHLVVAHDVIGLHPDISGFLAKEVTKLENMLLDSLEGHVIGVFDHTFKDRSPGDLFHDKKSLNSYSKPHEETLSSLPQRDLTKFSSASRGSLFSPEVKNLEVSTDVMAELDYLPPVN</sequence>
<proteinExistence type="predicted"/>
<evidence type="ECO:0000313" key="2">
    <source>
        <dbReference type="Proteomes" id="UP000077266"/>
    </source>
</evidence>
<keyword evidence="2" id="KW-1185">Reference proteome</keyword>
<dbReference type="AlphaFoldDB" id="A0A166BRY6"/>
<protein>
    <submittedName>
        <fullName evidence="1">Uncharacterized protein</fullName>
    </submittedName>
</protein>
<gene>
    <name evidence="1" type="ORF">EXIGLDRAFT_695944</name>
</gene>
<dbReference type="InParanoid" id="A0A166BRY6"/>
<organism evidence="1 2">
    <name type="scientific">Exidia glandulosa HHB12029</name>
    <dbReference type="NCBI Taxonomy" id="1314781"/>
    <lineage>
        <taxon>Eukaryota</taxon>
        <taxon>Fungi</taxon>
        <taxon>Dikarya</taxon>
        <taxon>Basidiomycota</taxon>
        <taxon>Agaricomycotina</taxon>
        <taxon>Agaricomycetes</taxon>
        <taxon>Auriculariales</taxon>
        <taxon>Exidiaceae</taxon>
        <taxon>Exidia</taxon>
    </lineage>
</organism>